<dbReference type="GO" id="GO:0005524">
    <property type="term" value="F:ATP binding"/>
    <property type="evidence" value="ECO:0007669"/>
    <property type="project" value="InterPro"/>
</dbReference>
<evidence type="ECO:0000313" key="5">
    <source>
        <dbReference type="EMBL" id="GGI13244.1"/>
    </source>
</evidence>
<evidence type="ECO:0000256" key="4">
    <source>
        <dbReference type="ARBA" id="ARBA00023136"/>
    </source>
</evidence>
<dbReference type="SUPFAM" id="SSF90123">
    <property type="entry name" value="ABC transporter transmembrane region"/>
    <property type="match status" value="1"/>
</dbReference>
<comment type="caution">
    <text evidence="5">The sequence shown here is derived from an EMBL/GenBank/DDBJ whole genome shotgun (WGS) entry which is preliminary data.</text>
</comment>
<reference evidence="5" key="1">
    <citation type="journal article" date="2014" name="Int. J. Syst. Evol. Microbiol.">
        <title>Complete genome sequence of Corynebacterium casei LMG S-19264T (=DSM 44701T), isolated from a smear-ripened cheese.</title>
        <authorList>
            <consortium name="US DOE Joint Genome Institute (JGI-PGF)"/>
            <person name="Walter F."/>
            <person name="Albersmeier A."/>
            <person name="Kalinowski J."/>
            <person name="Ruckert C."/>
        </authorList>
    </citation>
    <scope>NUCLEOTIDE SEQUENCE</scope>
    <source>
        <strain evidence="5">CCM 8606</strain>
    </source>
</reference>
<comment type="subcellular location">
    <subcellularLocation>
        <location evidence="1">Cell membrane</location>
        <topology evidence="1">Multi-pass membrane protein</topology>
    </subcellularLocation>
</comment>
<dbReference type="InterPro" id="IPR036640">
    <property type="entry name" value="ABC1_TM_sf"/>
</dbReference>
<evidence type="ECO:0008006" key="7">
    <source>
        <dbReference type="Google" id="ProtNLM"/>
    </source>
</evidence>
<dbReference type="Gene3D" id="1.20.1560.10">
    <property type="entry name" value="ABC transporter type 1, transmembrane domain"/>
    <property type="match status" value="1"/>
</dbReference>
<evidence type="ECO:0000256" key="2">
    <source>
        <dbReference type="ARBA" id="ARBA00022692"/>
    </source>
</evidence>
<proteinExistence type="predicted"/>
<dbReference type="AlphaFoldDB" id="A0A8J3AG42"/>
<dbReference type="EMBL" id="BMDH01000001">
    <property type="protein sequence ID" value="GGI13244.1"/>
    <property type="molecule type" value="Genomic_DNA"/>
</dbReference>
<protein>
    <recommendedName>
        <fullName evidence="7">ABC transmembrane type-1 domain-containing protein</fullName>
    </recommendedName>
</protein>
<organism evidence="5 6">
    <name type="scientific">Galliscardovia ingluviei</name>
    <dbReference type="NCBI Taxonomy" id="1769422"/>
    <lineage>
        <taxon>Bacteria</taxon>
        <taxon>Bacillati</taxon>
        <taxon>Actinomycetota</taxon>
        <taxon>Actinomycetes</taxon>
        <taxon>Bifidobacteriales</taxon>
        <taxon>Bifidobacteriaceae</taxon>
        <taxon>Galliscardovia</taxon>
    </lineage>
</organism>
<sequence>MKTREQSLEHVQYDPKAPDHILATLLASLREYKKPSILAPAFVLVESLLEIIIPTIMAALIDQGINGKSVPTIVRFGLALLTPQQICVFVLHCDSTLQVLRPLLLLSD</sequence>
<keyword evidence="3" id="KW-1133">Transmembrane helix</keyword>
<name>A0A8J3AG42_9BIFI</name>
<evidence type="ECO:0000256" key="1">
    <source>
        <dbReference type="ARBA" id="ARBA00004651"/>
    </source>
</evidence>
<gene>
    <name evidence="5" type="ORF">GCM10007377_04990</name>
</gene>
<evidence type="ECO:0000256" key="3">
    <source>
        <dbReference type="ARBA" id="ARBA00022989"/>
    </source>
</evidence>
<keyword evidence="2" id="KW-0812">Transmembrane</keyword>
<dbReference type="Proteomes" id="UP000619536">
    <property type="component" value="Unassembled WGS sequence"/>
</dbReference>
<keyword evidence="6" id="KW-1185">Reference proteome</keyword>
<evidence type="ECO:0000313" key="6">
    <source>
        <dbReference type="Proteomes" id="UP000619536"/>
    </source>
</evidence>
<keyword evidence="4" id="KW-0472">Membrane</keyword>
<dbReference type="GO" id="GO:0005886">
    <property type="term" value="C:plasma membrane"/>
    <property type="evidence" value="ECO:0007669"/>
    <property type="project" value="UniProtKB-SubCell"/>
</dbReference>
<reference evidence="5" key="2">
    <citation type="submission" date="2020-09" db="EMBL/GenBank/DDBJ databases">
        <authorList>
            <person name="Sun Q."/>
            <person name="Sedlacek I."/>
        </authorList>
    </citation>
    <scope>NUCLEOTIDE SEQUENCE</scope>
    <source>
        <strain evidence="5">CCM 8606</strain>
    </source>
</reference>
<accession>A0A8J3AG42</accession>